<dbReference type="RefSeq" id="WP_188561225.1">
    <property type="nucleotide sequence ID" value="NZ_BMGY01000008.1"/>
</dbReference>
<proteinExistence type="predicted"/>
<feature type="chain" id="PRO_5045794386" evidence="2">
    <location>
        <begin position="21"/>
        <end position="92"/>
    </location>
</feature>
<keyword evidence="2" id="KW-0732">Signal</keyword>
<accession>A0ABQ2A2B9</accession>
<comment type="caution">
    <text evidence="3">The sequence shown here is derived from an EMBL/GenBank/DDBJ whole genome shotgun (WGS) entry which is preliminary data.</text>
</comment>
<evidence type="ECO:0000313" key="4">
    <source>
        <dbReference type="Proteomes" id="UP000637774"/>
    </source>
</evidence>
<organism evidence="3 4">
    <name type="scientific">Hymenobacter frigidus</name>
    <dbReference type="NCBI Taxonomy" id="1524095"/>
    <lineage>
        <taxon>Bacteria</taxon>
        <taxon>Pseudomonadati</taxon>
        <taxon>Bacteroidota</taxon>
        <taxon>Cytophagia</taxon>
        <taxon>Cytophagales</taxon>
        <taxon>Hymenobacteraceae</taxon>
        <taxon>Hymenobacter</taxon>
    </lineage>
</organism>
<dbReference type="EMBL" id="BMGY01000008">
    <property type="protein sequence ID" value="GGH83303.1"/>
    <property type="molecule type" value="Genomic_DNA"/>
</dbReference>
<sequence length="92" mass="9644">MLSALALYAALLRPAALSQAAQPDTTRQFRGYAGLTFAWGTLELRKGTRLRDRKAQGRFSAGGIGGSRLEGAQQAVGRGGRGLRGAGQRAAE</sequence>
<name>A0ABQ2A2B9_9BACT</name>
<reference evidence="4" key="1">
    <citation type="journal article" date="2019" name="Int. J. Syst. Evol. Microbiol.">
        <title>The Global Catalogue of Microorganisms (GCM) 10K type strain sequencing project: providing services to taxonomists for standard genome sequencing and annotation.</title>
        <authorList>
            <consortium name="The Broad Institute Genomics Platform"/>
            <consortium name="The Broad Institute Genome Sequencing Center for Infectious Disease"/>
            <person name="Wu L."/>
            <person name="Ma J."/>
        </authorList>
    </citation>
    <scope>NUCLEOTIDE SEQUENCE [LARGE SCALE GENOMIC DNA]</scope>
    <source>
        <strain evidence="4">CGMCC 1.14966</strain>
    </source>
</reference>
<gene>
    <name evidence="3" type="ORF">GCM10011495_12820</name>
</gene>
<feature type="signal peptide" evidence="2">
    <location>
        <begin position="1"/>
        <end position="20"/>
    </location>
</feature>
<evidence type="ECO:0000313" key="3">
    <source>
        <dbReference type="EMBL" id="GGH83303.1"/>
    </source>
</evidence>
<evidence type="ECO:0000256" key="1">
    <source>
        <dbReference type="SAM" id="MobiDB-lite"/>
    </source>
</evidence>
<feature type="region of interest" description="Disordered" evidence="1">
    <location>
        <begin position="57"/>
        <end position="92"/>
    </location>
</feature>
<protein>
    <submittedName>
        <fullName evidence="3">Uncharacterized protein</fullName>
    </submittedName>
</protein>
<keyword evidence="4" id="KW-1185">Reference proteome</keyword>
<dbReference type="Proteomes" id="UP000637774">
    <property type="component" value="Unassembled WGS sequence"/>
</dbReference>
<evidence type="ECO:0000256" key="2">
    <source>
        <dbReference type="SAM" id="SignalP"/>
    </source>
</evidence>